<dbReference type="InterPro" id="IPR029063">
    <property type="entry name" value="SAM-dependent_MTases_sf"/>
</dbReference>
<dbReference type="STRING" id="1194090.SAMN05443144_11095"/>
<dbReference type="AlphaFoldDB" id="A0A1M5CUV1"/>
<dbReference type="Gene3D" id="3.40.50.150">
    <property type="entry name" value="Vaccinia Virus protein VP39"/>
    <property type="match status" value="1"/>
</dbReference>
<dbReference type="SUPFAM" id="SSF53335">
    <property type="entry name" value="S-adenosyl-L-methionine-dependent methyltransferases"/>
    <property type="match status" value="1"/>
</dbReference>
<protein>
    <submittedName>
        <fullName evidence="1">2-polyprenyl-3-methyl-5-hydroxy-6-metoxy-1,4-benzoquinol methylase</fullName>
    </submittedName>
</protein>
<keyword evidence="1" id="KW-0489">Methyltransferase</keyword>
<name>A0A1M5CUV1_9BACT</name>
<proteinExistence type="predicted"/>
<dbReference type="GO" id="GO:0008168">
    <property type="term" value="F:methyltransferase activity"/>
    <property type="evidence" value="ECO:0007669"/>
    <property type="project" value="UniProtKB-KW"/>
</dbReference>
<gene>
    <name evidence="1" type="ORF">SAMN05443144_11095</name>
</gene>
<keyword evidence="1" id="KW-0808">Transferase</keyword>
<evidence type="ECO:0000313" key="1">
    <source>
        <dbReference type="EMBL" id="SHF58416.1"/>
    </source>
</evidence>
<sequence>MHKYLRQAIESNQEDGYLKYHAPRYDYLLDLLHRYFTGEEDILEIGRTSFTGIISRSLGASIDTLGFEADGETEAGHHYQFDLNDAQYREAWREDLPGYDIIVFAEVIEHLYTSPERVLNFLKSLLKERGIIIIQTPNAVALHKRIKMMLGKNPYHLIPEKRDGANHYREYTADELANYCRAAGFSVEEQIFKNYFDYRYRNHGLGPTNYSAKTRRYYLLNLLFDLLPSSLRPGLCFVIRAE</sequence>
<dbReference type="Pfam" id="PF13489">
    <property type="entry name" value="Methyltransf_23"/>
    <property type="match status" value="1"/>
</dbReference>
<reference evidence="1 2" key="1">
    <citation type="submission" date="2016-11" db="EMBL/GenBank/DDBJ databases">
        <authorList>
            <person name="Jaros S."/>
            <person name="Januszkiewicz K."/>
            <person name="Wedrychowicz H."/>
        </authorList>
    </citation>
    <scope>NUCLEOTIDE SEQUENCE [LARGE SCALE GENOMIC DNA]</scope>
    <source>
        <strain evidence="1 2">DSM 21986</strain>
    </source>
</reference>
<accession>A0A1M5CUV1</accession>
<dbReference type="OrthoDB" id="9789123at2"/>
<organism evidence="1 2">
    <name type="scientific">Fodinibius roseus</name>
    <dbReference type="NCBI Taxonomy" id="1194090"/>
    <lineage>
        <taxon>Bacteria</taxon>
        <taxon>Pseudomonadati</taxon>
        <taxon>Balneolota</taxon>
        <taxon>Balneolia</taxon>
        <taxon>Balneolales</taxon>
        <taxon>Balneolaceae</taxon>
        <taxon>Fodinibius</taxon>
    </lineage>
</organism>
<dbReference type="GO" id="GO:0032259">
    <property type="term" value="P:methylation"/>
    <property type="evidence" value="ECO:0007669"/>
    <property type="project" value="UniProtKB-KW"/>
</dbReference>
<dbReference type="EMBL" id="FQUS01000010">
    <property type="protein sequence ID" value="SHF58416.1"/>
    <property type="molecule type" value="Genomic_DNA"/>
</dbReference>
<dbReference type="Proteomes" id="UP000184041">
    <property type="component" value="Unassembled WGS sequence"/>
</dbReference>
<keyword evidence="2" id="KW-1185">Reference proteome</keyword>
<evidence type="ECO:0000313" key="2">
    <source>
        <dbReference type="Proteomes" id="UP000184041"/>
    </source>
</evidence>